<name>A0A1F5FJQ8_9BACT</name>
<dbReference type="AlphaFoldDB" id="A0A1F5FJQ8"/>
<feature type="transmembrane region" description="Helical" evidence="1">
    <location>
        <begin position="37"/>
        <end position="57"/>
    </location>
</feature>
<keyword evidence="1" id="KW-0812">Transmembrane</keyword>
<dbReference type="EMBL" id="MFAM01000009">
    <property type="protein sequence ID" value="OGD79800.1"/>
    <property type="molecule type" value="Genomic_DNA"/>
</dbReference>
<feature type="transmembrane region" description="Helical" evidence="1">
    <location>
        <begin position="7"/>
        <end position="31"/>
    </location>
</feature>
<keyword evidence="1" id="KW-0472">Membrane</keyword>
<protein>
    <submittedName>
        <fullName evidence="2">Uncharacterized protein</fullName>
    </submittedName>
</protein>
<sequence length="62" mass="6755">MKKLHLLFIFISIFFFSVAAPSLICTTIVSISDTDEFLLDLSLMAISATAAFIAIAAKQNDD</sequence>
<accession>A0A1F5FJQ8</accession>
<dbReference type="Proteomes" id="UP000176682">
    <property type="component" value="Unassembled WGS sequence"/>
</dbReference>
<evidence type="ECO:0000313" key="2">
    <source>
        <dbReference type="EMBL" id="OGD79800.1"/>
    </source>
</evidence>
<proteinExistence type="predicted"/>
<comment type="caution">
    <text evidence="2">The sequence shown here is derived from an EMBL/GenBank/DDBJ whole genome shotgun (WGS) entry which is preliminary data.</text>
</comment>
<evidence type="ECO:0000256" key="1">
    <source>
        <dbReference type="SAM" id="Phobius"/>
    </source>
</evidence>
<evidence type="ECO:0000313" key="3">
    <source>
        <dbReference type="Proteomes" id="UP000176682"/>
    </source>
</evidence>
<gene>
    <name evidence="2" type="ORF">A2368_04465</name>
</gene>
<organism evidence="2 3">
    <name type="scientific">Candidatus Collierbacteria bacterium RIFOXYB1_FULL_49_13</name>
    <dbReference type="NCBI Taxonomy" id="1817728"/>
    <lineage>
        <taxon>Bacteria</taxon>
        <taxon>Candidatus Collieribacteriota</taxon>
    </lineage>
</organism>
<reference evidence="2 3" key="1">
    <citation type="journal article" date="2016" name="Nat. Commun.">
        <title>Thousands of microbial genomes shed light on interconnected biogeochemical processes in an aquifer system.</title>
        <authorList>
            <person name="Anantharaman K."/>
            <person name="Brown C.T."/>
            <person name="Hug L.A."/>
            <person name="Sharon I."/>
            <person name="Castelle C.J."/>
            <person name="Probst A.J."/>
            <person name="Thomas B.C."/>
            <person name="Singh A."/>
            <person name="Wilkins M.J."/>
            <person name="Karaoz U."/>
            <person name="Brodie E.L."/>
            <person name="Williams K.H."/>
            <person name="Hubbard S.S."/>
            <person name="Banfield J.F."/>
        </authorList>
    </citation>
    <scope>NUCLEOTIDE SEQUENCE [LARGE SCALE GENOMIC DNA]</scope>
</reference>
<keyword evidence="1" id="KW-1133">Transmembrane helix</keyword>